<reference evidence="11 12" key="1">
    <citation type="submission" date="2018-06" db="EMBL/GenBank/DDBJ databases">
        <authorList>
            <consortium name="Pathogen Informatics"/>
            <person name="Doyle S."/>
        </authorList>
    </citation>
    <scope>NUCLEOTIDE SEQUENCE [LARGE SCALE GENOMIC DNA]</scope>
    <source>
        <strain evidence="11 12">NCTC12413</strain>
    </source>
</reference>
<name>A0A2T7BTG6_9STAP</name>
<evidence type="ECO:0000256" key="4">
    <source>
        <dbReference type="ARBA" id="ARBA00022723"/>
    </source>
</evidence>
<dbReference type="STRING" id="1212545.SARL_03896"/>
<organism evidence="11 12">
    <name type="scientific">Staphylococcus arlettae</name>
    <dbReference type="NCBI Taxonomy" id="29378"/>
    <lineage>
        <taxon>Bacteria</taxon>
        <taxon>Bacillati</taxon>
        <taxon>Bacillota</taxon>
        <taxon>Bacilli</taxon>
        <taxon>Bacillales</taxon>
        <taxon>Staphylococcaceae</taxon>
        <taxon>Staphylococcus</taxon>
    </lineage>
</organism>
<dbReference type="EC" id="3.5.4.33" evidence="8"/>
<comment type="catalytic activity">
    <reaction evidence="7 8">
        <text>adenosine(34) in tRNA + H2O + H(+) = inosine(34) in tRNA + NH4(+)</text>
        <dbReference type="Rhea" id="RHEA:43168"/>
        <dbReference type="Rhea" id="RHEA-COMP:10373"/>
        <dbReference type="Rhea" id="RHEA-COMP:10374"/>
        <dbReference type="ChEBI" id="CHEBI:15377"/>
        <dbReference type="ChEBI" id="CHEBI:15378"/>
        <dbReference type="ChEBI" id="CHEBI:28938"/>
        <dbReference type="ChEBI" id="CHEBI:74411"/>
        <dbReference type="ChEBI" id="CHEBI:82852"/>
        <dbReference type="EC" id="3.5.4.33"/>
    </reaction>
</comment>
<comment type="function">
    <text evidence="8">Catalyzes the deamination of adenosine to inosine at the wobble position 34 of tRNA(Arg2).</text>
</comment>
<dbReference type="RefSeq" id="WP_002509525.1">
    <property type="nucleotide sequence ID" value="NZ_AP019698.1"/>
</dbReference>
<dbReference type="InterPro" id="IPR016192">
    <property type="entry name" value="APOBEC/CMP_deaminase_Zn-bd"/>
</dbReference>
<dbReference type="AlphaFoldDB" id="A0A2T7BTG6"/>
<gene>
    <name evidence="11" type="primary">tadA_2</name>
    <name evidence="8 10" type="synonym">tadA</name>
    <name evidence="11" type="ORF">NCTC12413_02303</name>
    <name evidence="10" type="ORF">SAR03_08330</name>
</gene>
<dbReference type="EMBL" id="BKAV01000005">
    <property type="protein sequence ID" value="GEP99795.1"/>
    <property type="molecule type" value="Genomic_DNA"/>
</dbReference>
<evidence type="ECO:0000313" key="11">
    <source>
        <dbReference type="EMBL" id="SUJ25378.1"/>
    </source>
</evidence>
<evidence type="ECO:0000259" key="9">
    <source>
        <dbReference type="PROSITE" id="PS51747"/>
    </source>
</evidence>
<keyword evidence="6 8" id="KW-0862">Zinc</keyword>
<dbReference type="NCBIfam" id="NF008113">
    <property type="entry name" value="PRK10860.1"/>
    <property type="match status" value="1"/>
</dbReference>
<evidence type="ECO:0000313" key="12">
    <source>
        <dbReference type="Proteomes" id="UP000254956"/>
    </source>
</evidence>
<evidence type="ECO:0000256" key="3">
    <source>
        <dbReference type="ARBA" id="ARBA00022694"/>
    </source>
</evidence>
<comment type="cofactor">
    <cofactor evidence="8">
        <name>Zn(2+)</name>
        <dbReference type="ChEBI" id="CHEBI:29105"/>
    </cofactor>
    <text evidence="8">Binds 1 zinc ion per subunit.</text>
</comment>
<dbReference type="GO" id="GO:0052717">
    <property type="term" value="F:tRNA-specific adenosine-34 deaminase activity"/>
    <property type="evidence" value="ECO:0007669"/>
    <property type="project" value="UniProtKB-UniRule"/>
</dbReference>
<dbReference type="Pfam" id="PF14437">
    <property type="entry name" value="MafB19-deam"/>
    <property type="match status" value="1"/>
</dbReference>
<evidence type="ECO:0000313" key="13">
    <source>
        <dbReference type="Proteomes" id="UP000321598"/>
    </source>
</evidence>
<comment type="similarity">
    <text evidence="1">Belongs to the cytidine and deoxycytidylate deaminase family. ADAT2 subfamily.</text>
</comment>
<keyword evidence="13" id="KW-1185">Reference proteome</keyword>
<feature type="binding site" evidence="8">
    <location>
        <position position="53"/>
    </location>
    <ligand>
        <name>Zn(2+)</name>
        <dbReference type="ChEBI" id="CHEBI:29105"/>
        <note>catalytic</note>
    </ligand>
</feature>
<dbReference type="EMBL" id="UGZE01000001">
    <property type="protein sequence ID" value="SUJ25378.1"/>
    <property type="molecule type" value="Genomic_DNA"/>
</dbReference>
<dbReference type="GeneID" id="97288605"/>
<proteinExistence type="inferred from homology"/>
<dbReference type="InterPro" id="IPR028883">
    <property type="entry name" value="tRNA_aden_deaminase"/>
</dbReference>
<dbReference type="PANTHER" id="PTHR11079:SF202">
    <property type="entry name" value="TRNA-SPECIFIC ADENOSINE DEAMINASE"/>
    <property type="match status" value="1"/>
</dbReference>
<dbReference type="PROSITE" id="PS51747">
    <property type="entry name" value="CYT_DCMP_DEAMINASES_2"/>
    <property type="match status" value="1"/>
</dbReference>
<dbReference type="Proteomes" id="UP000321598">
    <property type="component" value="Unassembled WGS sequence"/>
</dbReference>
<evidence type="ECO:0000256" key="1">
    <source>
        <dbReference type="ARBA" id="ARBA00010669"/>
    </source>
</evidence>
<dbReference type="PROSITE" id="PS00903">
    <property type="entry name" value="CYT_DCMP_DEAMINASES_1"/>
    <property type="match status" value="1"/>
</dbReference>
<dbReference type="HAMAP" id="MF_00972">
    <property type="entry name" value="tRNA_aden_deaminase"/>
    <property type="match status" value="1"/>
</dbReference>
<dbReference type="OrthoDB" id="9802676at2"/>
<dbReference type="CDD" id="cd01285">
    <property type="entry name" value="nucleoside_deaminase"/>
    <property type="match status" value="1"/>
</dbReference>
<evidence type="ECO:0000256" key="8">
    <source>
        <dbReference type="HAMAP-Rule" id="MF_00972"/>
    </source>
</evidence>
<dbReference type="Gene3D" id="3.40.140.10">
    <property type="entry name" value="Cytidine Deaminase, domain 2"/>
    <property type="match status" value="1"/>
</dbReference>
<evidence type="ECO:0000256" key="7">
    <source>
        <dbReference type="ARBA" id="ARBA00048045"/>
    </source>
</evidence>
<dbReference type="InterPro" id="IPR016193">
    <property type="entry name" value="Cytidine_deaminase-like"/>
</dbReference>
<feature type="binding site" evidence="8">
    <location>
        <position position="83"/>
    </location>
    <ligand>
        <name>Zn(2+)</name>
        <dbReference type="ChEBI" id="CHEBI:29105"/>
        <note>catalytic</note>
    </ligand>
</feature>
<evidence type="ECO:0000256" key="6">
    <source>
        <dbReference type="ARBA" id="ARBA00022833"/>
    </source>
</evidence>
<protein>
    <recommendedName>
        <fullName evidence="8">tRNA-specific adenosine deaminase</fullName>
        <ecNumber evidence="8">3.5.4.33</ecNumber>
    </recommendedName>
</protein>
<dbReference type="GO" id="GO:0002100">
    <property type="term" value="P:tRNA wobble adenosine to inosine editing"/>
    <property type="evidence" value="ECO:0007669"/>
    <property type="project" value="UniProtKB-UniRule"/>
</dbReference>
<dbReference type="FunFam" id="3.40.140.10:FF:000005">
    <property type="entry name" value="tRNA-specific adenosine deaminase"/>
    <property type="match status" value="1"/>
</dbReference>
<keyword evidence="4 8" id="KW-0479">Metal-binding</keyword>
<evidence type="ECO:0000256" key="2">
    <source>
        <dbReference type="ARBA" id="ARBA00011738"/>
    </source>
</evidence>
<dbReference type="InterPro" id="IPR002125">
    <property type="entry name" value="CMP_dCMP_dom"/>
</dbReference>
<feature type="domain" description="CMP/dCMP-type deaminase" evidence="9">
    <location>
        <begin position="2"/>
        <end position="120"/>
    </location>
</feature>
<feature type="active site" description="Proton donor" evidence="8">
    <location>
        <position position="55"/>
    </location>
</feature>
<dbReference type="SUPFAM" id="SSF53927">
    <property type="entry name" value="Cytidine deaminase-like"/>
    <property type="match status" value="1"/>
</dbReference>
<dbReference type="InterPro" id="IPR058535">
    <property type="entry name" value="MafB19-deam"/>
</dbReference>
<dbReference type="PANTHER" id="PTHR11079">
    <property type="entry name" value="CYTOSINE DEAMINASE FAMILY MEMBER"/>
    <property type="match status" value="1"/>
</dbReference>
<sequence length="163" mass="17975">MTRDEFYMEIALAEARKANNIGEVPIGAIIVKDEEVIARAHNLRETLQDPTAHAEHIAIQKAAEVIGSWRLEGCTLYVTLEPCVMCAGTIVMSRIPHVVYGAPDPKGGCGGSLMDLIQEARFNHRASVTSGILEQSCAEMLTCFFKNIRKQKKISRTEDNTNS</sequence>
<accession>A0A2T7BTG6</accession>
<evidence type="ECO:0000313" key="10">
    <source>
        <dbReference type="EMBL" id="GEP99795.1"/>
    </source>
</evidence>
<dbReference type="GO" id="GO:0008270">
    <property type="term" value="F:zinc ion binding"/>
    <property type="evidence" value="ECO:0007669"/>
    <property type="project" value="UniProtKB-UniRule"/>
</dbReference>
<keyword evidence="3 8" id="KW-0819">tRNA processing</keyword>
<evidence type="ECO:0000256" key="5">
    <source>
        <dbReference type="ARBA" id="ARBA00022801"/>
    </source>
</evidence>
<comment type="subunit">
    <text evidence="2 8">Homodimer.</text>
</comment>
<dbReference type="Proteomes" id="UP000254956">
    <property type="component" value="Unassembled WGS sequence"/>
</dbReference>
<keyword evidence="5 8" id="KW-0378">Hydrolase</keyword>
<feature type="binding site" evidence="8">
    <location>
        <position position="86"/>
    </location>
    <ligand>
        <name>Zn(2+)</name>
        <dbReference type="ChEBI" id="CHEBI:29105"/>
        <note>catalytic</note>
    </ligand>
</feature>
<reference evidence="10 13" key="2">
    <citation type="submission" date="2019-07" db="EMBL/GenBank/DDBJ databases">
        <title>Whole genome shotgun sequence of Staphylococcus arlettae NBRC 109765.</title>
        <authorList>
            <person name="Hosoyama A."/>
            <person name="Uohara A."/>
            <person name="Ohji S."/>
            <person name="Ichikawa N."/>
        </authorList>
    </citation>
    <scope>NUCLEOTIDE SEQUENCE [LARGE SCALE GENOMIC DNA]</scope>
    <source>
        <strain evidence="10 13">NBRC 109765</strain>
    </source>
</reference>